<gene>
    <name evidence="2" type="ORF">D2T30_11570</name>
</gene>
<dbReference type="PANTHER" id="PTHR33442">
    <property type="entry name" value="TRANS-3-HYDROXY-L-PROLINE DEHYDRATASE"/>
    <property type="match status" value="1"/>
</dbReference>
<dbReference type="Gene3D" id="3.10.310.10">
    <property type="entry name" value="Diaminopimelate Epimerase, Chain A, domain 1"/>
    <property type="match status" value="2"/>
</dbReference>
<comment type="similarity">
    <text evidence="1">Belongs to the proline racemase family.</text>
</comment>
<accession>A0A443JIS8</accession>
<dbReference type="Pfam" id="PF05544">
    <property type="entry name" value="Pro_racemase"/>
    <property type="match status" value="1"/>
</dbReference>
<dbReference type="SUPFAM" id="SSF54506">
    <property type="entry name" value="Diaminopimelate epimerase-like"/>
    <property type="match status" value="1"/>
</dbReference>
<proteinExistence type="inferred from homology"/>
<reference evidence="2 3" key="1">
    <citation type="submission" date="2019-01" db="EMBL/GenBank/DDBJ databases">
        <title>Sinorhodobacter populi sp. nov. isolated from the symptomatic bark tissue of Populus euramericana canker.</title>
        <authorList>
            <person name="Xu G."/>
        </authorList>
    </citation>
    <scope>NUCLEOTIDE SEQUENCE [LARGE SCALE GENOMIC DNA]</scope>
    <source>
        <strain evidence="2 3">SK2B-1</strain>
    </source>
</reference>
<evidence type="ECO:0008006" key="4">
    <source>
        <dbReference type="Google" id="ProtNLM"/>
    </source>
</evidence>
<protein>
    <recommendedName>
        <fullName evidence="4">Proline racemase</fullName>
    </recommendedName>
</protein>
<evidence type="ECO:0000256" key="1">
    <source>
        <dbReference type="ARBA" id="ARBA00007529"/>
    </source>
</evidence>
<organism evidence="2 3">
    <name type="scientific">Paenirhodobacter populi</name>
    <dbReference type="NCBI Taxonomy" id="2306993"/>
    <lineage>
        <taxon>Bacteria</taxon>
        <taxon>Pseudomonadati</taxon>
        <taxon>Pseudomonadota</taxon>
        <taxon>Alphaproteobacteria</taxon>
        <taxon>Rhodobacterales</taxon>
        <taxon>Rhodobacter group</taxon>
        <taxon>Paenirhodobacter</taxon>
    </lineage>
</organism>
<dbReference type="AlphaFoldDB" id="A0A443JIS8"/>
<evidence type="ECO:0000313" key="3">
    <source>
        <dbReference type="Proteomes" id="UP000284476"/>
    </source>
</evidence>
<dbReference type="Proteomes" id="UP000284476">
    <property type="component" value="Unassembled WGS sequence"/>
</dbReference>
<dbReference type="PANTHER" id="PTHR33442:SF1">
    <property type="entry name" value="TRANS-3-HYDROXY-L-PROLINE DEHYDRATASE"/>
    <property type="match status" value="1"/>
</dbReference>
<name>A0A443JIS8_9RHOB</name>
<evidence type="ECO:0000313" key="2">
    <source>
        <dbReference type="EMBL" id="RWR20509.1"/>
    </source>
</evidence>
<comment type="caution">
    <text evidence="2">The sequence shown here is derived from an EMBL/GenBank/DDBJ whole genome shotgun (WGS) entry which is preliminary data.</text>
</comment>
<dbReference type="EMBL" id="SAUZ01000012">
    <property type="protein sequence ID" value="RWR20509.1"/>
    <property type="molecule type" value="Genomic_DNA"/>
</dbReference>
<dbReference type="InterPro" id="IPR008794">
    <property type="entry name" value="Pro_racemase_fam"/>
</dbReference>
<sequence length="92" mass="10150">MPWRAFIRRTPGGTGTSARMAQLHGRGRLAVGVSWRNESPIGTIFEGRIEEAVRIGPFAGIRPSLGAWARITGHNTIFVDDRDPLRHGFQIA</sequence>